<dbReference type="PANTHER" id="PTHR30055:SF148">
    <property type="entry name" value="TETR-FAMILY TRANSCRIPTIONAL REGULATOR"/>
    <property type="match status" value="1"/>
</dbReference>
<dbReference type="GO" id="GO:0000976">
    <property type="term" value="F:transcription cis-regulatory region binding"/>
    <property type="evidence" value="ECO:0007669"/>
    <property type="project" value="TreeGrafter"/>
</dbReference>
<dbReference type="InterPro" id="IPR050109">
    <property type="entry name" value="HTH-type_TetR-like_transc_reg"/>
</dbReference>
<dbReference type="Pfam" id="PF16859">
    <property type="entry name" value="TetR_C_11"/>
    <property type="match status" value="1"/>
</dbReference>
<feature type="DNA-binding region" description="H-T-H motif" evidence="4">
    <location>
        <begin position="37"/>
        <end position="56"/>
    </location>
</feature>
<evidence type="ECO:0000256" key="3">
    <source>
        <dbReference type="ARBA" id="ARBA00023163"/>
    </source>
</evidence>
<dbReference type="InterPro" id="IPR001647">
    <property type="entry name" value="HTH_TetR"/>
</dbReference>
<evidence type="ECO:0000313" key="6">
    <source>
        <dbReference type="EMBL" id="GIM79386.1"/>
    </source>
</evidence>
<sequence>MPDRVPTSRPGGRSGRVRTAIYTAVGELMGEGVDKISFPVIAERAGVNPTTLYRRWDDVNALLEEVAVAALTRDGESLPDTGSLERDLTEWATLIARDITRPERVRYLRAMVSARVEIVSRCVLTETRREQAAEMVRRAGERGETAPTVAQILDHVIAPLYYRVVFALPVDHDHAQRLVGDVLVMAGRPQP</sequence>
<dbReference type="RefSeq" id="WP_244876453.1">
    <property type="nucleotide sequence ID" value="NZ_BAAATW010000001.1"/>
</dbReference>
<comment type="caution">
    <text evidence="6">The sequence shown here is derived from an EMBL/GenBank/DDBJ whole genome shotgun (WGS) entry which is preliminary data.</text>
</comment>
<dbReference type="PROSITE" id="PS50977">
    <property type="entry name" value="HTH_TETR_2"/>
    <property type="match status" value="1"/>
</dbReference>
<accession>A0A919SXU8</accession>
<name>A0A919SXU8_9ACTN</name>
<dbReference type="Proteomes" id="UP000680865">
    <property type="component" value="Unassembled WGS sequence"/>
</dbReference>
<evidence type="ECO:0000256" key="2">
    <source>
        <dbReference type="ARBA" id="ARBA00023125"/>
    </source>
</evidence>
<organism evidence="6 7">
    <name type="scientific">Winogradskya consettensis</name>
    <dbReference type="NCBI Taxonomy" id="113560"/>
    <lineage>
        <taxon>Bacteria</taxon>
        <taxon>Bacillati</taxon>
        <taxon>Actinomycetota</taxon>
        <taxon>Actinomycetes</taxon>
        <taxon>Micromonosporales</taxon>
        <taxon>Micromonosporaceae</taxon>
        <taxon>Winogradskya</taxon>
    </lineage>
</organism>
<evidence type="ECO:0000259" key="5">
    <source>
        <dbReference type="PROSITE" id="PS50977"/>
    </source>
</evidence>
<feature type="domain" description="HTH tetR-type" evidence="5">
    <location>
        <begin position="14"/>
        <end position="74"/>
    </location>
</feature>
<gene>
    <name evidence="6" type="ORF">Aco04nite_65220</name>
</gene>
<dbReference type="GO" id="GO:0003700">
    <property type="term" value="F:DNA-binding transcription factor activity"/>
    <property type="evidence" value="ECO:0007669"/>
    <property type="project" value="TreeGrafter"/>
</dbReference>
<keyword evidence="2 4" id="KW-0238">DNA-binding</keyword>
<reference evidence="6" key="1">
    <citation type="submission" date="2021-03" db="EMBL/GenBank/DDBJ databases">
        <title>Whole genome shotgun sequence of Actinoplanes consettensis NBRC 14913.</title>
        <authorList>
            <person name="Komaki H."/>
            <person name="Tamura T."/>
        </authorList>
    </citation>
    <scope>NUCLEOTIDE SEQUENCE</scope>
    <source>
        <strain evidence="6">NBRC 14913</strain>
    </source>
</reference>
<dbReference type="PANTHER" id="PTHR30055">
    <property type="entry name" value="HTH-TYPE TRANSCRIPTIONAL REGULATOR RUTR"/>
    <property type="match status" value="1"/>
</dbReference>
<dbReference type="SUPFAM" id="SSF46689">
    <property type="entry name" value="Homeodomain-like"/>
    <property type="match status" value="1"/>
</dbReference>
<keyword evidence="7" id="KW-1185">Reference proteome</keyword>
<keyword evidence="3" id="KW-0804">Transcription</keyword>
<evidence type="ECO:0000256" key="1">
    <source>
        <dbReference type="ARBA" id="ARBA00023015"/>
    </source>
</evidence>
<protein>
    <submittedName>
        <fullName evidence="6">TetR family transcriptional regulator</fullName>
    </submittedName>
</protein>
<dbReference type="Pfam" id="PF00440">
    <property type="entry name" value="TetR_N"/>
    <property type="match status" value="1"/>
</dbReference>
<dbReference type="InterPro" id="IPR011075">
    <property type="entry name" value="TetR_C"/>
</dbReference>
<dbReference type="Gene3D" id="1.10.357.10">
    <property type="entry name" value="Tetracycline Repressor, domain 2"/>
    <property type="match status" value="1"/>
</dbReference>
<keyword evidence="1" id="KW-0805">Transcription regulation</keyword>
<dbReference type="InterPro" id="IPR009057">
    <property type="entry name" value="Homeodomain-like_sf"/>
</dbReference>
<dbReference type="InterPro" id="IPR036271">
    <property type="entry name" value="Tet_transcr_reg_TetR-rel_C_sf"/>
</dbReference>
<dbReference type="AlphaFoldDB" id="A0A919SXU8"/>
<evidence type="ECO:0000313" key="7">
    <source>
        <dbReference type="Proteomes" id="UP000680865"/>
    </source>
</evidence>
<dbReference type="Gene3D" id="1.10.10.60">
    <property type="entry name" value="Homeodomain-like"/>
    <property type="match status" value="1"/>
</dbReference>
<dbReference type="SUPFAM" id="SSF48498">
    <property type="entry name" value="Tetracyclin repressor-like, C-terminal domain"/>
    <property type="match status" value="1"/>
</dbReference>
<proteinExistence type="predicted"/>
<evidence type="ECO:0000256" key="4">
    <source>
        <dbReference type="PROSITE-ProRule" id="PRU00335"/>
    </source>
</evidence>
<dbReference type="EMBL" id="BOQP01000039">
    <property type="protein sequence ID" value="GIM79386.1"/>
    <property type="molecule type" value="Genomic_DNA"/>
</dbReference>